<dbReference type="SUPFAM" id="SSF54373">
    <property type="entry name" value="FAD-linked reductases, C-terminal domain"/>
    <property type="match status" value="2"/>
</dbReference>
<dbReference type="AlphaFoldDB" id="A0A8H5APF3"/>
<dbReference type="Proteomes" id="UP000559256">
    <property type="component" value="Unassembled WGS sequence"/>
</dbReference>
<comment type="caution">
    <text evidence="1">The sequence shown here is derived from an EMBL/GenBank/DDBJ whole genome shotgun (WGS) entry which is preliminary data.</text>
</comment>
<accession>A0A8H5APF3</accession>
<dbReference type="EMBL" id="JAACJM010000692">
    <property type="protein sequence ID" value="KAF5308990.1"/>
    <property type="molecule type" value="Genomic_DNA"/>
</dbReference>
<reference evidence="1 2" key="1">
    <citation type="journal article" date="2020" name="ISME J.">
        <title>Uncovering the hidden diversity of litter-decomposition mechanisms in mushroom-forming fungi.</title>
        <authorList>
            <person name="Floudas D."/>
            <person name="Bentzer J."/>
            <person name="Ahren D."/>
            <person name="Johansson T."/>
            <person name="Persson P."/>
            <person name="Tunlid A."/>
        </authorList>
    </citation>
    <scope>NUCLEOTIDE SEQUENCE [LARGE SCALE GENOMIC DNA]</scope>
    <source>
        <strain evidence="1 2">CBS 291.85</strain>
    </source>
</reference>
<sequence length="124" mass="14180">MLTYVIKTVWYTLADPPTTGPLRADLTDDSGWSWDSIQQYIKKNEQFTQPSDFHNVSGQFDPGKQQRWFPSSSCRQYDELHLGLSHILTPASRGFLTINSSNPLDRPVIDLNLLSSEFDVFRNA</sequence>
<name>A0A8H5APF3_9AGAR</name>
<proteinExistence type="predicted"/>
<organism evidence="1 2">
    <name type="scientific">Tetrapyrgos nigripes</name>
    <dbReference type="NCBI Taxonomy" id="182062"/>
    <lineage>
        <taxon>Eukaryota</taxon>
        <taxon>Fungi</taxon>
        <taxon>Dikarya</taxon>
        <taxon>Basidiomycota</taxon>
        <taxon>Agaricomycotina</taxon>
        <taxon>Agaricomycetes</taxon>
        <taxon>Agaricomycetidae</taxon>
        <taxon>Agaricales</taxon>
        <taxon>Marasmiineae</taxon>
        <taxon>Marasmiaceae</taxon>
        <taxon>Tetrapyrgos</taxon>
    </lineage>
</organism>
<dbReference type="OrthoDB" id="269227at2759"/>
<protein>
    <submittedName>
        <fullName evidence="1">Uncharacterized protein</fullName>
    </submittedName>
</protein>
<keyword evidence="2" id="KW-1185">Reference proteome</keyword>
<gene>
    <name evidence="1" type="ORF">D9758_019099</name>
</gene>
<dbReference type="Gene3D" id="3.30.560.10">
    <property type="entry name" value="Glucose Oxidase, domain 3"/>
    <property type="match status" value="2"/>
</dbReference>
<evidence type="ECO:0000313" key="2">
    <source>
        <dbReference type="Proteomes" id="UP000559256"/>
    </source>
</evidence>
<evidence type="ECO:0000313" key="1">
    <source>
        <dbReference type="EMBL" id="KAF5308990.1"/>
    </source>
</evidence>